<dbReference type="PROSITE" id="PS51257">
    <property type="entry name" value="PROKAR_LIPOPROTEIN"/>
    <property type="match status" value="1"/>
</dbReference>
<dbReference type="STRING" id="227377.CBU_1224a"/>
<evidence type="ECO:0000313" key="2">
    <source>
        <dbReference type="EMBL" id="ACI15283.1"/>
    </source>
</evidence>
<dbReference type="KEGG" id="cbu:CBU_1224a"/>
<dbReference type="RefSeq" id="WP_005770752.1">
    <property type="nucleotide sequence ID" value="NC_002971.4"/>
</dbReference>
<keyword evidence="3" id="KW-1185">Reference proteome</keyword>
<feature type="chain" id="PRO_5002837153" description="Lipoprotein" evidence="1">
    <location>
        <begin position="25"/>
        <end position="65"/>
    </location>
</feature>
<dbReference type="EMBL" id="AE016828">
    <property type="protein sequence ID" value="ACI15283.1"/>
    <property type="molecule type" value="Genomic_DNA"/>
</dbReference>
<evidence type="ECO:0000313" key="3">
    <source>
        <dbReference type="Proteomes" id="UP000002671"/>
    </source>
</evidence>
<reference evidence="2 3" key="2">
    <citation type="journal article" date="2009" name="Infect. Immun.">
        <title>Comparative genomics reveal extensive transposon-mediated genomic plasticity and diversity among potential effector proteins within the genus Coxiella.</title>
        <authorList>
            <person name="Beare P.A."/>
            <person name="Unsworth N."/>
            <person name="Andoh M."/>
            <person name="Voth D.E."/>
            <person name="Omsland A."/>
            <person name="Gilk S.D."/>
            <person name="Williams K.P."/>
            <person name="Sobral B.W."/>
            <person name="Kupko J.J.III."/>
            <person name="Porcella S.F."/>
            <person name="Samuel J.E."/>
            <person name="Heinzen R.A."/>
        </authorList>
    </citation>
    <scope>NUCLEOTIDE SEQUENCE [LARGE SCALE GENOMIC DNA]</scope>
    <source>
        <strain evidence="3">RSA 493 / Nine Mile phase I</strain>
    </source>
</reference>
<gene>
    <name evidence="2" type="ORF">CBU_1224a</name>
</gene>
<dbReference type="EnsemblBacteria" id="ACI15283">
    <property type="protein sequence ID" value="ACI15283"/>
    <property type="gene ID" value="CBU_1224a"/>
</dbReference>
<dbReference type="AlphaFoldDB" id="B5QSB9"/>
<keyword evidence="1" id="KW-0732">Signal</keyword>
<organism evidence="2 3">
    <name type="scientific">Coxiella burnetii (strain RSA 493 / Nine Mile phase I)</name>
    <dbReference type="NCBI Taxonomy" id="227377"/>
    <lineage>
        <taxon>Bacteria</taxon>
        <taxon>Pseudomonadati</taxon>
        <taxon>Pseudomonadota</taxon>
        <taxon>Gammaproteobacteria</taxon>
        <taxon>Legionellales</taxon>
        <taxon>Coxiellaceae</taxon>
        <taxon>Coxiella</taxon>
    </lineage>
</organism>
<evidence type="ECO:0008006" key="4">
    <source>
        <dbReference type="Google" id="ProtNLM"/>
    </source>
</evidence>
<dbReference type="HOGENOM" id="CLU_2842405_0_0_6"/>
<protein>
    <recommendedName>
        <fullName evidence="4">Lipoprotein</fullName>
    </recommendedName>
</protein>
<feature type="signal peptide" evidence="1">
    <location>
        <begin position="1"/>
        <end position="24"/>
    </location>
</feature>
<dbReference type="Proteomes" id="UP000002671">
    <property type="component" value="Chromosome"/>
</dbReference>
<accession>B5QSB9</accession>
<dbReference type="RefSeq" id="YP_002332992.1">
    <property type="nucleotide sequence ID" value="NC_002971.4"/>
</dbReference>
<name>B5QSB9_COXBU</name>
<dbReference type="GeneID" id="7065926"/>
<reference evidence="2 3" key="1">
    <citation type="journal article" date="2003" name="Proc. Natl. Acad. Sci. U.S.A.">
        <title>Complete genome sequence of the Q-fever pathogen, Coxiella burnetii.</title>
        <authorList>
            <person name="Seshadri R."/>
            <person name="Paulsen I.T."/>
            <person name="Eisen J.A."/>
            <person name="Read T.D."/>
            <person name="Nelson K.E."/>
            <person name="Nelson W.C."/>
            <person name="Ward N.L."/>
            <person name="Tettelin H."/>
            <person name="Davidsen T.M."/>
            <person name="Beanan M.J."/>
            <person name="Deboy R.T."/>
            <person name="Daugherty S.C."/>
            <person name="Brinkac L.M."/>
            <person name="Madupu R."/>
            <person name="Dodson R.J."/>
            <person name="Khouri H.M."/>
            <person name="Lee K.H."/>
            <person name="Carty H.A."/>
            <person name="Scanlan D."/>
            <person name="Heinzen R.A."/>
            <person name="Thompson H.A."/>
            <person name="Samuel J.E."/>
            <person name="Fraser C.M."/>
            <person name="Heidelberg J.F."/>
        </authorList>
    </citation>
    <scope>NUCLEOTIDE SEQUENCE [LARGE SCALE GENOMIC DNA]</scope>
    <source>
        <strain evidence="3">RSA 493 / Nine Mile phase I</strain>
    </source>
</reference>
<sequence length="65" mass="7243">MNKKIAVMISVIVAAVLLSGCAPRTPMPADHVVYQTGPSAKLGTVHRCVNYRHCHHHCHRHCNHH</sequence>
<evidence type="ECO:0000256" key="1">
    <source>
        <dbReference type="SAM" id="SignalP"/>
    </source>
</evidence>
<proteinExistence type="predicted"/>